<evidence type="ECO:0000256" key="1">
    <source>
        <dbReference type="ARBA" id="ARBA00022741"/>
    </source>
</evidence>
<dbReference type="CDD" id="cd00878">
    <property type="entry name" value="Arf_Arl"/>
    <property type="match status" value="1"/>
</dbReference>
<evidence type="ECO:0000256" key="3">
    <source>
        <dbReference type="PIRSR" id="PIRSR606689-1"/>
    </source>
</evidence>
<dbReference type="SMART" id="SM00178">
    <property type="entry name" value="SAR"/>
    <property type="match status" value="1"/>
</dbReference>
<evidence type="ECO:0000256" key="2">
    <source>
        <dbReference type="ARBA" id="ARBA00023134"/>
    </source>
</evidence>
<evidence type="ECO:0008006" key="9">
    <source>
        <dbReference type="Google" id="ProtNLM"/>
    </source>
</evidence>
<dbReference type="PANTHER" id="PTHR46693:SF1">
    <property type="entry name" value="ADP-RIBOSYLATION FACTOR-LIKE PROTEIN 15"/>
    <property type="match status" value="1"/>
</dbReference>
<feature type="chain" id="PRO_5015761392" description="ADP-ribosylation factor-like protein 15" evidence="6">
    <location>
        <begin position="19"/>
        <end position="260"/>
    </location>
</feature>
<feature type="binding site" evidence="3">
    <location>
        <begin position="185"/>
        <end position="188"/>
    </location>
    <ligand>
        <name>GTP</name>
        <dbReference type="ChEBI" id="CHEBI:37565"/>
    </ligand>
</feature>
<keyword evidence="5" id="KW-0812">Transmembrane</keyword>
<feature type="signal peptide" evidence="6">
    <location>
        <begin position="1"/>
        <end position="18"/>
    </location>
</feature>
<dbReference type="InterPro" id="IPR027417">
    <property type="entry name" value="P-loop_NTPase"/>
</dbReference>
<reference evidence="7 8" key="1">
    <citation type="submission" date="2018-04" db="EMBL/GenBank/DDBJ databases">
        <title>The genome of golden apple snail Pomacea canaliculata provides insight into stress tolerance and invasive adaptation.</title>
        <authorList>
            <person name="Liu C."/>
            <person name="Liu B."/>
            <person name="Ren Y."/>
            <person name="Zhang Y."/>
            <person name="Wang H."/>
            <person name="Li S."/>
            <person name="Jiang F."/>
            <person name="Yin L."/>
            <person name="Zhang G."/>
            <person name="Qian W."/>
            <person name="Fan W."/>
        </authorList>
    </citation>
    <scope>NUCLEOTIDE SEQUENCE [LARGE SCALE GENOMIC DNA]</scope>
    <source>
        <strain evidence="7">SZHN2017</strain>
        <tissue evidence="7">Muscle</tissue>
    </source>
</reference>
<dbReference type="GO" id="GO:0003924">
    <property type="term" value="F:GTPase activity"/>
    <property type="evidence" value="ECO:0007669"/>
    <property type="project" value="InterPro"/>
</dbReference>
<evidence type="ECO:0000256" key="4">
    <source>
        <dbReference type="PIRSR" id="PIRSR606689-2"/>
    </source>
</evidence>
<keyword evidence="4" id="KW-0479">Metal-binding</keyword>
<sequence>MADLMLAAVGCCPLLAAGLPSHFQQPMYVCAGIHFRTVLAFFNPLVYVVCCGLPYLVGLLYRRLCCKGPNPTRPNFSILCIGLEGCGKSSILAVLSGDDLHKIEPTVGFSIKALLFEDCILEVKELGGGDKVRPYWDRYFQVFQGIIFVVNSGASEEDLTLAKSELYKALKHTQLRGLPLLVLGNFSDVAGSRSAEDLIKLLELEKDVGDARQWYLHSCNIHDKDRLQEIFQNFNKILTENLEREIEKRKSNSPTHSQRL</sequence>
<proteinExistence type="predicted"/>
<dbReference type="STRING" id="400727.A0A2T7NFX0"/>
<dbReference type="SMART" id="SM00177">
    <property type="entry name" value="ARF"/>
    <property type="match status" value="1"/>
</dbReference>
<feature type="binding site" evidence="4">
    <location>
        <position position="89"/>
    </location>
    <ligand>
        <name>Mg(2+)</name>
        <dbReference type="ChEBI" id="CHEBI:18420"/>
    </ligand>
</feature>
<dbReference type="Proteomes" id="UP000245119">
    <property type="component" value="Linkage Group LG13"/>
</dbReference>
<dbReference type="GO" id="GO:0046872">
    <property type="term" value="F:metal ion binding"/>
    <property type="evidence" value="ECO:0007669"/>
    <property type="project" value="UniProtKB-KW"/>
</dbReference>
<dbReference type="InterPro" id="IPR042292">
    <property type="entry name" value="ARL15"/>
</dbReference>
<keyword evidence="5" id="KW-1133">Transmembrane helix</keyword>
<keyword evidence="1 3" id="KW-0547">Nucleotide-binding</keyword>
<accession>A0A2T7NFX0</accession>
<protein>
    <recommendedName>
        <fullName evidence="9">ADP-ribosylation factor-like protein 15</fullName>
    </recommendedName>
</protein>
<dbReference type="PROSITE" id="PS51417">
    <property type="entry name" value="ARF"/>
    <property type="match status" value="1"/>
</dbReference>
<keyword evidence="2 3" id="KW-0342">GTP-binding</keyword>
<evidence type="ECO:0000313" key="8">
    <source>
        <dbReference type="Proteomes" id="UP000245119"/>
    </source>
</evidence>
<dbReference type="SUPFAM" id="SSF52540">
    <property type="entry name" value="P-loop containing nucleoside triphosphate hydrolases"/>
    <property type="match status" value="1"/>
</dbReference>
<comment type="caution">
    <text evidence="7">The sequence shown here is derived from an EMBL/GenBank/DDBJ whole genome shotgun (WGS) entry which is preliminary data.</text>
</comment>
<name>A0A2T7NFX0_POMCA</name>
<dbReference type="AlphaFoldDB" id="A0A2T7NFX0"/>
<feature type="binding site" evidence="3">
    <location>
        <begin position="82"/>
        <end position="89"/>
    </location>
    <ligand>
        <name>GTP</name>
        <dbReference type="ChEBI" id="CHEBI:37565"/>
    </ligand>
</feature>
<keyword evidence="4" id="KW-0460">Magnesium</keyword>
<evidence type="ECO:0000256" key="6">
    <source>
        <dbReference type="SAM" id="SignalP"/>
    </source>
</evidence>
<dbReference type="Pfam" id="PF00025">
    <property type="entry name" value="Arf"/>
    <property type="match status" value="1"/>
</dbReference>
<evidence type="ECO:0000313" key="7">
    <source>
        <dbReference type="EMBL" id="PVD20073.1"/>
    </source>
</evidence>
<dbReference type="OrthoDB" id="414781at2759"/>
<dbReference type="PANTHER" id="PTHR46693">
    <property type="entry name" value="ADP-RIBOSYLATION FACTOR-LIKE PROTEIN 15"/>
    <property type="match status" value="1"/>
</dbReference>
<keyword evidence="5" id="KW-0472">Membrane</keyword>
<dbReference type="Gene3D" id="3.40.50.300">
    <property type="entry name" value="P-loop containing nucleotide triphosphate hydrolases"/>
    <property type="match status" value="1"/>
</dbReference>
<gene>
    <name evidence="7" type="ORF">C0Q70_20567</name>
</gene>
<feature type="binding site" evidence="4">
    <location>
        <position position="106"/>
    </location>
    <ligand>
        <name>Mg(2+)</name>
        <dbReference type="ChEBI" id="CHEBI:18420"/>
    </ligand>
</feature>
<dbReference type="GO" id="GO:0005525">
    <property type="term" value="F:GTP binding"/>
    <property type="evidence" value="ECO:0007669"/>
    <property type="project" value="UniProtKB-KW"/>
</dbReference>
<dbReference type="InterPro" id="IPR006689">
    <property type="entry name" value="Small_GTPase_ARF/SAR"/>
</dbReference>
<evidence type="ECO:0000256" key="5">
    <source>
        <dbReference type="SAM" id="Phobius"/>
    </source>
</evidence>
<organism evidence="7 8">
    <name type="scientific">Pomacea canaliculata</name>
    <name type="common">Golden apple snail</name>
    <dbReference type="NCBI Taxonomy" id="400727"/>
    <lineage>
        <taxon>Eukaryota</taxon>
        <taxon>Metazoa</taxon>
        <taxon>Spiralia</taxon>
        <taxon>Lophotrochozoa</taxon>
        <taxon>Mollusca</taxon>
        <taxon>Gastropoda</taxon>
        <taxon>Caenogastropoda</taxon>
        <taxon>Architaenioglossa</taxon>
        <taxon>Ampullarioidea</taxon>
        <taxon>Ampullariidae</taxon>
        <taxon>Pomacea</taxon>
    </lineage>
</organism>
<dbReference type="EMBL" id="PZQS01000013">
    <property type="protein sequence ID" value="PVD20073.1"/>
    <property type="molecule type" value="Genomic_DNA"/>
</dbReference>
<keyword evidence="6" id="KW-0732">Signal</keyword>
<feature type="binding site" evidence="3">
    <location>
        <position position="128"/>
    </location>
    <ligand>
        <name>GTP</name>
        <dbReference type="ChEBI" id="CHEBI:37565"/>
    </ligand>
</feature>
<keyword evidence="8" id="KW-1185">Reference proteome</keyword>
<feature type="transmembrane region" description="Helical" evidence="5">
    <location>
        <begin position="41"/>
        <end position="61"/>
    </location>
</feature>
<dbReference type="PRINTS" id="PR00328">
    <property type="entry name" value="SAR1GTPBP"/>
</dbReference>